<proteinExistence type="predicted"/>
<gene>
    <name evidence="1" type="ORF">LY89DRAFT_488493</name>
</gene>
<dbReference type="Pfam" id="PF20174">
    <property type="entry name" value="DUF6540"/>
    <property type="match status" value="1"/>
</dbReference>
<sequence length="161" mass="17868">MSRQIYLLVFPAAANASRVNGTRAHWAILIPQAGSETKGTVIHVVGTPFTGYGLEFKRGYDCSVTRRAYHKMPLALVREEHIQDVSATHPNEVDVTPRDALETEAKKIDPPTASPEPLNPRVGKRCQDWTLEYIQWLISRGYLTSEALAVLDAAKALETRA</sequence>
<keyword evidence="2" id="KW-1185">Reference proteome</keyword>
<organism evidence="1 2">
    <name type="scientific">Mollisia scopiformis</name>
    <name type="common">Conifer needle endophyte fungus</name>
    <name type="synonym">Phialocephala scopiformis</name>
    <dbReference type="NCBI Taxonomy" id="149040"/>
    <lineage>
        <taxon>Eukaryota</taxon>
        <taxon>Fungi</taxon>
        <taxon>Dikarya</taxon>
        <taxon>Ascomycota</taxon>
        <taxon>Pezizomycotina</taxon>
        <taxon>Leotiomycetes</taxon>
        <taxon>Helotiales</taxon>
        <taxon>Mollisiaceae</taxon>
        <taxon>Mollisia</taxon>
    </lineage>
</organism>
<name>A0A194XHS7_MOLSC</name>
<accession>A0A194XHS7</accession>
<dbReference type="InParanoid" id="A0A194XHS7"/>
<dbReference type="EMBL" id="KQ947411">
    <property type="protein sequence ID" value="KUJ19327.1"/>
    <property type="molecule type" value="Genomic_DNA"/>
</dbReference>
<protein>
    <submittedName>
        <fullName evidence="1">Uncharacterized protein</fullName>
    </submittedName>
</protein>
<dbReference type="InterPro" id="IPR046670">
    <property type="entry name" value="DUF6540"/>
</dbReference>
<reference evidence="1 2" key="1">
    <citation type="submission" date="2015-10" db="EMBL/GenBank/DDBJ databases">
        <title>Full genome of DAOMC 229536 Phialocephala scopiformis, a fungal endophyte of spruce producing the potent anti-insectan compound rugulosin.</title>
        <authorList>
            <consortium name="DOE Joint Genome Institute"/>
            <person name="Walker A.K."/>
            <person name="Frasz S.L."/>
            <person name="Seifert K.A."/>
            <person name="Miller J.D."/>
            <person name="Mondo S.J."/>
            <person name="Labutti K."/>
            <person name="Lipzen A."/>
            <person name="Dockter R."/>
            <person name="Kennedy M."/>
            <person name="Grigoriev I.V."/>
            <person name="Spatafora J.W."/>
        </authorList>
    </citation>
    <scope>NUCLEOTIDE SEQUENCE [LARGE SCALE GENOMIC DNA]</scope>
    <source>
        <strain evidence="1 2">CBS 120377</strain>
    </source>
</reference>
<dbReference type="OrthoDB" id="2999773at2759"/>
<dbReference type="RefSeq" id="XP_018073682.1">
    <property type="nucleotide sequence ID" value="XM_018207875.1"/>
</dbReference>
<dbReference type="AlphaFoldDB" id="A0A194XHS7"/>
<evidence type="ECO:0000313" key="2">
    <source>
        <dbReference type="Proteomes" id="UP000070700"/>
    </source>
</evidence>
<dbReference type="KEGG" id="psco:LY89DRAFT_488493"/>
<dbReference type="GeneID" id="28817601"/>
<dbReference type="Proteomes" id="UP000070700">
    <property type="component" value="Unassembled WGS sequence"/>
</dbReference>
<evidence type="ECO:0000313" key="1">
    <source>
        <dbReference type="EMBL" id="KUJ19327.1"/>
    </source>
</evidence>